<dbReference type="SUPFAM" id="SSF141371">
    <property type="entry name" value="PilZ domain-like"/>
    <property type="match status" value="1"/>
</dbReference>
<feature type="transmembrane region" description="Helical" evidence="2">
    <location>
        <begin position="158"/>
        <end position="177"/>
    </location>
</feature>
<dbReference type="InterPro" id="IPR058833">
    <property type="entry name" value="Hl_ALG44"/>
</dbReference>
<sequence length="388" mass="41950">MNTAVNVNVVHESEAQRQHARVRIPAKLRFLDAQRQVHEVKVEDLSAGGLSFHTKQPQSVGDVLRGRLQFVVDNLGLSMDIEFQVRSYNPDNGRIGAQFQNLEPRDIATLRHIITSHLSGELISIGDVLSTLQRDNFTKARKQKDGGSGLSAFGRFKAVTVTLGVFVVGVAAFGFVAKSLYGMYFVSHAEAGVVAVPTTNVTMPRDGTVSSLVESGGQIAKGAPLASFTTSMLDMLKGNLEDAQLEPAKIEELFGKQLSGTLTSPCDCVVARQLVDDGQYAAKGQPIFQLIPRTTNPMVEARFSYRQFDEVKPGTRVNFQVAGEDEVRTGQIVSSASLNSEDLSSDIRVQIKPDSGLPAELAGRPASVNSDRGPSLNWLIDKAVARGL</sequence>
<reference evidence="7" key="1">
    <citation type="submission" date="2020-09" db="EMBL/GenBank/DDBJ databases">
        <title>Complete genome sequence of Pseudomonas taiwanensis CC, a plant growth-promoting and biotite-weathering strain.</title>
        <authorList>
            <person name="Cheng C."/>
        </authorList>
    </citation>
    <scope>NUCLEOTIDE SEQUENCE [LARGE SCALE GENOMIC DNA]</scope>
    <source>
        <strain evidence="7">WRS8</strain>
    </source>
</reference>
<dbReference type="InterPro" id="IPR050739">
    <property type="entry name" value="MFP"/>
</dbReference>
<dbReference type="GO" id="GO:0030313">
    <property type="term" value="C:cell envelope"/>
    <property type="evidence" value="ECO:0007669"/>
    <property type="project" value="UniProtKB-SubCell"/>
</dbReference>
<keyword evidence="2" id="KW-0812">Transmembrane</keyword>
<dbReference type="Pfam" id="PF25965">
    <property type="entry name" value="Beta-barrel_ALG44"/>
    <property type="match status" value="1"/>
</dbReference>
<dbReference type="Pfam" id="PF25964">
    <property type="entry name" value="BSH_ALG44"/>
    <property type="match status" value="1"/>
</dbReference>
<dbReference type="InterPro" id="IPR058835">
    <property type="entry name" value="BSH_ALG44"/>
</dbReference>
<dbReference type="KEGG" id="ptai:ICN73_10940"/>
<keyword evidence="8" id="KW-1185">Reference proteome</keyword>
<proteinExistence type="predicted"/>
<dbReference type="InterPro" id="IPR009875">
    <property type="entry name" value="PilZ_domain"/>
</dbReference>
<gene>
    <name evidence="7" type="ORF">ICN73_10940</name>
</gene>
<organism evidence="7 8">
    <name type="scientific">Pseudomonas taiwanensis</name>
    <dbReference type="NCBI Taxonomy" id="470150"/>
    <lineage>
        <taxon>Bacteria</taxon>
        <taxon>Pseudomonadati</taxon>
        <taxon>Pseudomonadota</taxon>
        <taxon>Gammaproteobacteria</taxon>
        <taxon>Pseudomonadales</taxon>
        <taxon>Pseudomonadaceae</taxon>
        <taxon>Pseudomonas</taxon>
    </lineage>
</organism>
<keyword evidence="2" id="KW-1133">Transmembrane helix</keyword>
<dbReference type="InterPro" id="IPR058834">
    <property type="entry name" value="Beta-barrel_ALG44"/>
</dbReference>
<evidence type="ECO:0000259" key="4">
    <source>
        <dbReference type="Pfam" id="PF25891"/>
    </source>
</evidence>
<dbReference type="Pfam" id="PF25891">
    <property type="entry name" value="Hl_ALG44"/>
    <property type="match status" value="1"/>
</dbReference>
<evidence type="ECO:0000256" key="2">
    <source>
        <dbReference type="SAM" id="Phobius"/>
    </source>
</evidence>
<dbReference type="Pfam" id="PF07238">
    <property type="entry name" value="PilZ"/>
    <property type="match status" value="1"/>
</dbReference>
<dbReference type="PANTHER" id="PTHR30386">
    <property type="entry name" value="MEMBRANE FUSION SUBUNIT OF EMRAB-TOLC MULTIDRUG EFFLUX PUMP"/>
    <property type="match status" value="1"/>
</dbReference>
<evidence type="ECO:0000256" key="1">
    <source>
        <dbReference type="ARBA" id="ARBA00004196"/>
    </source>
</evidence>
<dbReference type="Proteomes" id="UP000593847">
    <property type="component" value="Chromosome"/>
</dbReference>
<dbReference type="GO" id="GO:0035438">
    <property type="term" value="F:cyclic-di-GMP binding"/>
    <property type="evidence" value="ECO:0007669"/>
    <property type="project" value="InterPro"/>
</dbReference>
<dbReference type="Gene3D" id="2.40.50.100">
    <property type="match status" value="1"/>
</dbReference>
<keyword evidence="2" id="KW-0472">Membrane</keyword>
<protein>
    <submittedName>
        <fullName evidence="7">PilZ domain-containing protein</fullName>
    </submittedName>
</protein>
<evidence type="ECO:0000259" key="6">
    <source>
        <dbReference type="Pfam" id="PF25965"/>
    </source>
</evidence>
<evidence type="ECO:0000259" key="3">
    <source>
        <dbReference type="Pfam" id="PF07238"/>
    </source>
</evidence>
<dbReference type="RefSeq" id="WP_088513323.1">
    <property type="nucleotide sequence ID" value="NZ_CP062699.1"/>
</dbReference>
<dbReference type="AlphaFoldDB" id="A0A7L9GLP2"/>
<dbReference type="Gene3D" id="2.40.10.220">
    <property type="entry name" value="predicted glycosyltransferase like domains"/>
    <property type="match status" value="1"/>
</dbReference>
<comment type="subcellular location">
    <subcellularLocation>
        <location evidence="1">Cell envelope</location>
    </subcellularLocation>
</comment>
<name>A0A7L9GLP2_9PSED</name>
<dbReference type="EMBL" id="CP062699">
    <property type="protein sequence ID" value="QOJ93356.1"/>
    <property type="molecule type" value="Genomic_DNA"/>
</dbReference>
<evidence type="ECO:0000313" key="7">
    <source>
        <dbReference type="EMBL" id="QOJ93356.1"/>
    </source>
</evidence>
<feature type="domain" description="ALG44 beta-barrel" evidence="6">
    <location>
        <begin position="297"/>
        <end position="376"/>
    </location>
</feature>
<evidence type="ECO:0000259" key="5">
    <source>
        <dbReference type="Pfam" id="PF25964"/>
    </source>
</evidence>
<feature type="domain" description="ALG44 barrel-sandwich hybrid" evidence="5">
    <location>
        <begin position="200"/>
        <end position="293"/>
    </location>
</feature>
<evidence type="ECO:0000313" key="8">
    <source>
        <dbReference type="Proteomes" id="UP000593847"/>
    </source>
</evidence>
<accession>A0A7L9GLP2</accession>
<dbReference type="PANTHER" id="PTHR30386:SF19">
    <property type="entry name" value="MULTIDRUG EXPORT PROTEIN EMRA-RELATED"/>
    <property type="match status" value="1"/>
</dbReference>
<feature type="domain" description="PilZ" evidence="3">
    <location>
        <begin position="16"/>
        <end position="114"/>
    </location>
</feature>
<feature type="domain" description="ALG44 helical loop" evidence="4">
    <location>
        <begin position="231"/>
        <end position="257"/>
    </location>
</feature>